<evidence type="ECO:0000256" key="7">
    <source>
        <dbReference type="SAM" id="Phobius"/>
    </source>
</evidence>
<comment type="subcellular location">
    <subcellularLocation>
        <location evidence="1">Cell membrane</location>
    </subcellularLocation>
</comment>
<keyword evidence="6 7" id="KW-0472">Membrane</keyword>
<feature type="domain" description="Type VII secretion system protein EccE" evidence="8">
    <location>
        <begin position="204"/>
        <end position="295"/>
    </location>
</feature>
<dbReference type="RefSeq" id="WP_156607467.1">
    <property type="nucleotide sequence ID" value="NZ_WPCU01000003.1"/>
</dbReference>
<keyword evidence="3" id="KW-1003">Cell membrane</keyword>
<gene>
    <name evidence="9" type="primary">eccE</name>
    <name evidence="9" type="ORF">GC722_02020</name>
</gene>
<sequence length="391" mass="41166">MARATSDTAALAPRRTGALTGLRPLVVAELLLLAALLSGLTGTVPGYVVAAVLVVVTVVLLVPFGGRSLLRRLRLRLAYLRRRPAPALDADVPYDLVPLAQWVPGLSVSQTVTGRGEEVGVITDGSAWTAVLALDADDELVADSGEELSLRELADLTVQDDVVFAGVQVVTYTVPAPARLLLAEGSAAARAYLEVADGVPPTVQRTWLCVRLDPRLCLEAVARRGLDNDGIYATLRFGLHRVQSVLKRQGIETRALTPLEIHEVLALTAGSGPDGGEVRSRESWQHWECDGLLHSGRAVRSWGTSHSLGYGRLLQAVAQAPVLFAVTSYVLTPGRPATGGIRLVSPNEQLARTAVQAVGGALGREVRLAAPGGSQVPTMLATVPLGRGVAA</sequence>
<dbReference type="AlphaFoldDB" id="A0A6A9UPK5"/>
<dbReference type="NCBIfam" id="TIGR03923">
    <property type="entry name" value="T7SS_EccE"/>
    <property type="match status" value="1"/>
</dbReference>
<protein>
    <submittedName>
        <fullName evidence="9">Type VII secretion protein EccE</fullName>
    </submittedName>
</protein>
<dbReference type="InterPro" id="IPR021368">
    <property type="entry name" value="T7SS_EccE"/>
</dbReference>
<evidence type="ECO:0000256" key="6">
    <source>
        <dbReference type="ARBA" id="ARBA00023136"/>
    </source>
</evidence>
<evidence type="ECO:0000256" key="3">
    <source>
        <dbReference type="ARBA" id="ARBA00022475"/>
    </source>
</evidence>
<evidence type="ECO:0000256" key="4">
    <source>
        <dbReference type="ARBA" id="ARBA00022692"/>
    </source>
</evidence>
<reference evidence="9 10" key="1">
    <citation type="submission" date="2019-12" db="EMBL/GenBank/DDBJ databases">
        <title>Auraticoccus cholistani sp. nov., an actinomycete isolated from soil of Cholistan desert.</title>
        <authorList>
            <person name="Cheema M.T."/>
        </authorList>
    </citation>
    <scope>NUCLEOTIDE SEQUENCE [LARGE SCALE GENOMIC DNA]</scope>
    <source>
        <strain evidence="9 10">F435</strain>
    </source>
</reference>
<dbReference type="EMBL" id="WPCU01000003">
    <property type="protein sequence ID" value="MVA74816.1"/>
    <property type="molecule type" value="Genomic_DNA"/>
</dbReference>
<keyword evidence="10" id="KW-1185">Reference proteome</keyword>
<feature type="transmembrane region" description="Helical" evidence="7">
    <location>
        <begin position="46"/>
        <end position="66"/>
    </location>
</feature>
<evidence type="ECO:0000256" key="5">
    <source>
        <dbReference type="ARBA" id="ARBA00022989"/>
    </source>
</evidence>
<keyword evidence="4 7" id="KW-0812">Transmembrane</keyword>
<evidence type="ECO:0000313" key="9">
    <source>
        <dbReference type="EMBL" id="MVA74816.1"/>
    </source>
</evidence>
<evidence type="ECO:0000256" key="1">
    <source>
        <dbReference type="ARBA" id="ARBA00004236"/>
    </source>
</evidence>
<dbReference type="InterPro" id="IPR050051">
    <property type="entry name" value="EccE_dom"/>
</dbReference>
<dbReference type="Proteomes" id="UP000435304">
    <property type="component" value="Unassembled WGS sequence"/>
</dbReference>
<accession>A0A6A9UPK5</accession>
<comment type="similarity">
    <text evidence="2">Belongs to the EccE family.</text>
</comment>
<keyword evidence="5 7" id="KW-1133">Transmembrane helix</keyword>
<dbReference type="GO" id="GO:0005886">
    <property type="term" value="C:plasma membrane"/>
    <property type="evidence" value="ECO:0007669"/>
    <property type="project" value="UniProtKB-SubCell"/>
</dbReference>
<comment type="caution">
    <text evidence="9">The sequence shown here is derived from an EMBL/GenBank/DDBJ whole genome shotgun (WGS) entry which is preliminary data.</text>
</comment>
<name>A0A6A9UPK5_9ACTN</name>
<evidence type="ECO:0000313" key="10">
    <source>
        <dbReference type="Proteomes" id="UP000435304"/>
    </source>
</evidence>
<dbReference type="Pfam" id="PF11203">
    <property type="entry name" value="EccE"/>
    <property type="match status" value="1"/>
</dbReference>
<evidence type="ECO:0000259" key="8">
    <source>
        <dbReference type="Pfam" id="PF11203"/>
    </source>
</evidence>
<proteinExistence type="inferred from homology"/>
<feature type="transmembrane region" description="Helical" evidence="7">
    <location>
        <begin position="21"/>
        <end position="40"/>
    </location>
</feature>
<organism evidence="9 10">
    <name type="scientific">Auraticoccus cholistanensis</name>
    <dbReference type="NCBI Taxonomy" id="2656650"/>
    <lineage>
        <taxon>Bacteria</taxon>
        <taxon>Bacillati</taxon>
        <taxon>Actinomycetota</taxon>
        <taxon>Actinomycetes</taxon>
        <taxon>Propionibacteriales</taxon>
        <taxon>Propionibacteriaceae</taxon>
        <taxon>Auraticoccus</taxon>
    </lineage>
</organism>
<evidence type="ECO:0000256" key="2">
    <source>
        <dbReference type="ARBA" id="ARBA00007759"/>
    </source>
</evidence>